<sequence>MPFSTAYRLLAVVLFSLSVTLVSAQSQPFDTLRRIAEDEYRRLVDPALDTIPYERLEAARQQLRNRPAAQTNSAIPNVMWQERGPSNIAGRTRALMFDLNDPARKKVWAGSLSGGLWYTNDITDANATWTPVSDTWENTVITALAADPSNPQVMYAGTGDTYDGLAGGGIWKTTNGGVTWTRLSSSIPGGNYPGVNQGLSYIQRIVVNSTGKVFVATRYGIVQSSNGGTSWSYALAPGQLIGVGGLGGNYSNDNVTDLEIGSDGILYAGFNPSRVFKSNDATGTSWTEITPPGSTGGLRTELALASSTSGTNQVIYGVSHAYNSPNFTQDLRWFKKSINGGASWTDIAVPVASSSSFFTNGNGYYNLALSVHPTDPNYVYAGGVYWHRSSDGGSTWSSALHPNSSSYQNLLLFQPGGTGVALSSNQGIEWSPDWGNNPQPAPTVINRNSGYRSSSFYSVAMKATPGNAYLVGGTRGIGTVKVPNPNLSTGSSVVNSGNDGGYAFVDEDDPTIQVLASYYGSYYLSNGNSWTYIAGTSATSNNPTEYDSQSNTLYAYDYVNGYSIRKITGIGGTTSSTTLPLSGLNNTPSFFKLSPDKQSLFVGTSGGHIYKVTNLNQTTPNVTSLSNNTYLQNGVVSCIDVGVDDNELLVTYSNFGVKSVWYTSTNGNIWLSKDEPGHGLPDIPVRYAIFNPQNRLQVLLATELGVWSTTDITSSNPDWAPTNNGIGNYRVNMLKYRPSDGRIAAATFGRGLYTTDAFAVSYTLPTIAITAFSNATLCAGNTFNVSFTTSGPGFGNGNRFDVWLSDANGNFTNAQKLSSGVSSPISVTLPSGSSAFSYGTNYRVKIIATNPEVESSISDALAIGNLTSAYVFDRRASSYGGATVCTGSSVRLNPALYTYNNLATNGADSYQWLLNDSPVSGEVSSTHLAQQAGVYKVIIRQAGCTVTSGQYNLSFSTSVFASLISPIGEVPQCADSPVTINNYYVGEPASFQWKRDNVDIVGATSYTYTANQTGRYSVRVVDGSCAVTSSPIYLQFGSSLYAHLAPPTDSLYCTGLNAIAYLNSGLSYGFNNHSIQWFRNGTAITTLAPLTSNNSYQYAYQSGVYSFVLKQGACETRSNSVAVSLVDQLKVSISYGFSSKAICSGETRWLYSSINNGSFQWQRDGVDIPGATNSGYAVTTSGSYTLRITRGSCSATSEPVSLTFSNTTTPRIQVIEACSAAYLSTNSNGEFSGYQYQWYRNGILVNGVTASIYYTSQSGTYTVRITNGSGGCTGLSKEVYVGTTAATKPIVNVMNQRKHLCPNNSIQLSATNYAFGNPQWKRNGVIIPNATSSPFYATQSGVYSVVTQYGSCQVESDPVEVKIGEPTTATLSGNAVVSAGQSAQLPVTFTGPAPWAFTLTNGQSVTATYQNPYLVSVTPTATTTYQLASVANACGLGATSGQGNVVVGTGSADVSLNMVVNNKVPKVGDVVTYTLQASNAGPDNAQGVQLKSVLPAGLAFVSSSSPGVSFANGVVSANLGTVNANSLSSISFDATPTQLGGLATSAQITASQTPDSDSQPNSGTGDGQDDASTIDIRTTDDNFFSASANPNQVPLPVVSGNQPTTDANTADLSLLAKVDKVTPVASELVTTTLTVSNRGGSSAASVVVQVVLPNGTFSSQSPAGWIQVNGQTYKAFINTLPAGKSATLSLKWQPAGSGTIQAQLIDADVADPDSTPGNGYQNGEDDEASASVKVR</sequence>
<reference evidence="4" key="1">
    <citation type="submission" date="2020-09" db="EMBL/GenBank/DDBJ databases">
        <authorList>
            <person name="Kim M.K."/>
        </authorList>
    </citation>
    <scope>NUCLEOTIDE SEQUENCE</scope>
    <source>
        <strain evidence="4">BT702</strain>
    </source>
</reference>
<feature type="region of interest" description="Disordered" evidence="1">
    <location>
        <begin position="1708"/>
        <end position="1735"/>
    </location>
</feature>
<dbReference type="SUPFAM" id="SSF110296">
    <property type="entry name" value="Oligoxyloglucan reducing end-specific cellobiohydrolase"/>
    <property type="match status" value="1"/>
</dbReference>
<evidence type="ECO:0000313" key="4">
    <source>
        <dbReference type="EMBL" id="MBD2700232.1"/>
    </source>
</evidence>
<dbReference type="EMBL" id="JACWZY010000003">
    <property type="protein sequence ID" value="MBD2700232.1"/>
    <property type="molecule type" value="Genomic_DNA"/>
</dbReference>
<dbReference type="Proteomes" id="UP000598820">
    <property type="component" value="Unassembled WGS sequence"/>
</dbReference>
<feature type="region of interest" description="Disordered" evidence="1">
    <location>
        <begin position="1547"/>
        <end position="1574"/>
    </location>
</feature>
<keyword evidence="5" id="KW-1185">Reference proteome</keyword>
<dbReference type="InterPro" id="IPR001434">
    <property type="entry name" value="OmcB-like_DUF11"/>
</dbReference>
<feature type="chain" id="PRO_5036881863" evidence="2">
    <location>
        <begin position="25"/>
        <end position="1735"/>
    </location>
</feature>
<dbReference type="Gene3D" id="2.60.40.10">
    <property type="entry name" value="Immunoglobulins"/>
    <property type="match status" value="2"/>
</dbReference>
<evidence type="ECO:0000313" key="5">
    <source>
        <dbReference type="Proteomes" id="UP000598820"/>
    </source>
</evidence>
<evidence type="ECO:0000259" key="3">
    <source>
        <dbReference type="Pfam" id="PF01345"/>
    </source>
</evidence>
<feature type="compositionally biased region" description="Polar residues" evidence="1">
    <location>
        <begin position="1547"/>
        <end position="1563"/>
    </location>
</feature>
<dbReference type="Gene3D" id="2.130.10.10">
    <property type="entry name" value="YVTN repeat-like/Quinoprotein amine dehydrogenase"/>
    <property type="match status" value="2"/>
</dbReference>
<dbReference type="InterPro" id="IPR051172">
    <property type="entry name" value="Chlamydia_OmcB"/>
</dbReference>
<dbReference type="Pfam" id="PF01345">
    <property type="entry name" value="DUF11"/>
    <property type="match status" value="2"/>
</dbReference>
<dbReference type="RefSeq" id="WP_190886078.1">
    <property type="nucleotide sequence ID" value="NZ_JACWZY010000003.1"/>
</dbReference>
<evidence type="ECO:0000256" key="2">
    <source>
        <dbReference type="SAM" id="SignalP"/>
    </source>
</evidence>
<keyword evidence="2" id="KW-0732">Signal</keyword>
<name>A0A926XY72_9BACT</name>
<dbReference type="CDD" id="cd15482">
    <property type="entry name" value="Sialidase_non-viral"/>
    <property type="match status" value="1"/>
</dbReference>
<organism evidence="4 5">
    <name type="scientific">Spirosoma profusum</name>
    <dbReference type="NCBI Taxonomy" id="2771354"/>
    <lineage>
        <taxon>Bacteria</taxon>
        <taxon>Pseudomonadati</taxon>
        <taxon>Bacteroidota</taxon>
        <taxon>Cytophagia</taxon>
        <taxon>Cytophagales</taxon>
        <taxon>Cytophagaceae</taxon>
        <taxon>Spirosoma</taxon>
    </lineage>
</organism>
<feature type="domain" description="DUF11" evidence="3">
    <location>
        <begin position="1453"/>
        <end position="1564"/>
    </location>
</feature>
<dbReference type="InterPro" id="IPR036322">
    <property type="entry name" value="WD40_repeat_dom_sf"/>
</dbReference>
<dbReference type="NCBIfam" id="TIGR01451">
    <property type="entry name" value="B_ant_repeat"/>
    <property type="match status" value="1"/>
</dbReference>
<dbReference type="SUPFAM" id="SSF50978">
    <property type="entry name" value="WD40 repeat-like"/>
    <property type="match status" value="1"/>
</dbReference>
<dbReference type="InterPro" id="IPR013783">
    <property type="entry name" value="Ig-like_fold"/>
</dbReference>
<feature type="domain" description="DUF11" evidence="3">
    <location>
        <begin position="1611"/>
        <end position="1715"/>
    </location>
</feature>
<dbReference type="PANTHER" id="PTHR34819:SF3">
    <property type="entry name" value="CELL SURFACE PROTEIN"/>
    <property type="match status" value="1"/>
</dbReference>
<dbReference type="InterPro" id="IPR015943">
    <property type="entry name" value="WD40/YVTN_repeat-like_dom_sf"/>
</dbReference>
<gene>
    <name evidence="4" type="ORF">IC229_06270</name>
</gene>
<accession>A0A926XY72</accession>
<dbReference type="InterPro" id="IPR047589">
    <property type="entry name" value="DUF11_rpt"/>
</dbReference>
<proteinExistence type="predicted"/>
<evidence type="ECO:0000256" key="1">
    <source>
        <dbReference type="SAM" id="MobiDB-lite"/>
    </source>
</evidence>
<feature type="signal peptide" evidence="2">
    <location>
        <begin position="1"/>
        <end position="24"/>
    </location>
</feature>
<dbReference type="PANTHER" id="PTHR34819">
    <property type="entry name" value="LARGE CYSTEINE-RICH PERIPLASMIC PROTEIN OMCB"/>
    <property type="match status" value="1"/>
</dbReference>
<comment type="caution">
    <text evidence="4">The sequence shown here is derived from an EMBL/GenBank/DDBJ whole genome shotgun (WGS) entry which is preliminary data.</text>
</comment>
<protein>
    <submittedName>
        <fullName evidence="4">DUF11 domain-containing protein</fullName>
    </submittedName>
</protein>